<evidence type="ECO:0000259" key="4">
    <source>
        <dbReference type="PROSITE" id="PS50987"/>
    </source>
</evidence>
<keyword evidence="2" id="KW-0238">DNA-binding</keyword>
<dbReference type="EMBL" id="JACBNQ010000001">
    <property type="protein sequence ID" value="NYB72948.1"/>
    <property type="molecule type" value="Genomic_DNA"/>
</dbReference>
<dbReference type="GO" id="GO:0003677">
    <property type="term" value="F:DNA binding"/>
    <property type="evidence" value="ECO:0007669"/>
    <property type="project" value="UniProtKB-KW"/>
</dbReference>
<name>A0A974BGX9_SEDHY</name>
<dbReference type="CDD" id="cd00090">
    <property type="entry name" value="HTH_ARSR"/>
    <property type="match status" value="1"/>
</dbReference>
<dbReference type="InterPro" id="IPR051081">
    <property type="entry name" value="HTH_MetalResp_TranReg"/>
</dbReference>
<gene>
    <name evidence="5" type="ORF">HZF24_02195</name>
</gene>
<dbReference type="NCBIfam" id="NF033788">
    <property type="entry name" value="HTH_metalloreg"/>
    <property type="match status" value="1"/>
</dbReference>
<dbReference type="RefSeq" id="WP_179236615.1">
    <property type="nucleotide sequence ID" value="NZ_JACBNQ010000001.1"/>
</dbReference>
<dbReference type="InterPro" id="IPR036388">
    <property type="entry name" value="WH-like_DNA-bd_sf"/>
</dbReference>
<reference evidence="5" key="1">
    <citation type="submission" date="2020-07" db="EMBL/GenBank/DDBJ databases">
        <title>Genomic analysis of a strain of Sedimentibacter Hydroxybenzoicus DSM7310.</title>
        <authorList>
            <person name="Ma S."/>
        </authorList>
    </citation>
    <scope>NUCLEOTIDE SEQUENCE</scope>
    <source>
        <strain evidence="5">DSM 7310</strain>
    </source>
</reference>
<evidence type="ECO:0000313" key="5">
    <source>
        <dbReference type="EMBL" id="NYB72948.1"/>
    </source>
</evidence>
<dbReference type="Pfam" id="PF01022">
    <property type="entry name" value="HTH_5"/>
    <property type="match status" value="1"/>
</dbReference>
<dbReference type="InterPro" id="IPR036390">
    <property type="entry name" value="WH_DNA-bd_sf"/>
</dbReference>
<dbReference type="SMART" id="SM00418">
    <property type="entry name" value="HTH_ARSR"/>
    <property type="match status" value="1"/>
</dbReference>
<keyword evidence="6" id="KW-1185">Reference proteome</keyword>
<evidence type="ECO:0000256" key="3">
    <source>
        <dbReference type="ARBA" id="ARBA00023163"/>
    </source>
</evidence>
<feature type="domain" description="HTH arsR-type" evidence="4">
    <location>
        <begin position="273"/>
        <end position="366"/>
    </location>
</feature>
<evidence type="ECO:0000313" key="6">
    <source>
        <dbReference type="Proteomes" id="UP000611629"/>
    </source>
</evidence>
<dbReference type="PRINTS" id="PR00778">
    <property type="entry name" value="HTHARSR"/>
</dbReference>
<comment type="caution">
    <text evidence="5">The sequence shown here is derived from an EMBL/GenBank/DDBJ whole genome shotgun (WGS) entry which is preliminary data.</text>
</comment>
<dbReference type="AlphaFoldDB" id="A0A974BGX9"/>
<protein>
    <submittedName>
        <fullName evidence="5">Winged helix-turn-helix transcriptional regulator</fullName>
    </submittedName>
</protein>
<dbReference type="Proteomes" id="UP000611629">
    <property type="component" value="Unassembled WGS sequence"/>
</dbReference>
<evidence type="ECO:0000256" key="2">
    <source>
        <dbReference type="ARBA" id="ARBA00023125"/>
    </source>
</evidence>
<sequence length="366" mass="43388">MSLIEITKDCYLYNSKNIEMVSLISSIFFDEGNKRYLEFYNLEFIEEIKKKYRFLHEILNELKYSGMPLLEFLFNRKDLYNNQEINCLFNDDSKSEFFLYDSQKLNFPINDFENLVEYEKYLLDMEADIFFYKLFSEDIDKDIIKAAIHDSYKLSELYEKNNYITKSFIGLKTLIDNREMFIRDFFSCARALQGTEFENGIEYINNIFDDERKKFEKSIGKEEPLEVSQQIMGKTFKNRGPYKKFIFIPSVFSPYKAMRFFYDYQALIYSIGKNEFTNTDAINKLKAISDESRLKIIEILRKSGPMIGVDLAKNLNIANSTLSHHIEQLSTAGLLNEERVKNSKYYSINTNSLDDLIKYLSELFKE</sequence>
<dbReference type="PROSITE" id="PS50987">
    <property type="entry name" value="HTH_ARSR_2"/>
    <property type="match status" value="1"/>
</dbReference>
<dbReference type="PANTHER" id="PTHR33154:SF33">
    <property type="entry name" value="TRANSCRIPTIONAL REPRESSOR SDPR"/>
    <property type="match status" value="1"/>
</dbReference>
<keyword evidence="3" id="KW-0804">Transcription</keyword>
<evidence type="ECO:0000256" key="1">
    <source>
        <dbReference type="ARBA" id="ARBA00023015"/>
    </source>
</evidence>
<accession>A0A974BGX9</accession>
<proteinExistence type="predicted"/>
<dbReference type="GO" id="GO:0003700">
    <property type="term" value="F:DNA-binding transcription factor activity"/>
    <property type="evidence" value="ECO:0007669"/>
    <property type="project" value="InterPro"/>
</dbReference>
<dbReference type="Gene3D" id="1.10.10.10">
    <property type="entry name" value="Winged helix-like DNA-binding domain superfamily/Winged helix DNA-binding domain"/>
    <property type="match status" value="1"/>
</dbReference>
<keyword evidence="1" id="KW-0805">Transcription regulation</keyword>
<dbReference type="InterPro" id="IPR011991">
    <property type="entry name" value="ArsR-like_HTH"/>
</dbReference>
<dbReference type="InterPro" id="IPR001845">
    <property type="entry name" value="HTH_ArsR_DNA-bd_dom"/>
</dbReference>
<organism evidence="5 6">
    <name type="scientific">Sedimentibacter hydroxybenzoicus DSM 7310</name>
    <dbReference type="NCBI Taxonomy" id="1123245"/>
    <lineage>
        <taxon>Bacteria</taxon>
        <taxon>Bacillati</taxon>
        <taxon>Bacillota</taxon>
        <taxon>Tissierellia</taxon>
        <taxon>Sedimentibacter</taxon>
    </lineage>
</organism>
<dbReference type="SUPFAM" id="SSF46785">
    <property type="entry name" value="Winged helix' DNA-binding domain"/>
    <property type="match status" value="1"/>
</dbReference>
<dbReference type="PANTHER" id="PTHR33154">
    <property type="entry name" value="TRANSCRIPTIONAL REGULATOR, ARSR FAMILY"/>
    <property type="match status" value="1"/>
</dbReference>